<evidence type="ECO:0000313" key="3">
    <source>
        <dbReference type="Proteomes" id="UP000439914"/>
    </source>
</evidence>
<reference evidence="2 3" key="1">
    <citation type="submission" date="2019-12" db="EMBL/GenBank/DDBJ databases">
        <title>Genomic-based taxomic classification of the family Erythrobacteraceae.</title>
        <authorList>
            <person name="Xu L."/>
        </authorList>
    </citation>
    <scope>NUCLEOTIDE SEQUENCE [LARGE SCALE GENOMIC DNA]</scope>
    <source>
        <strain evidence="2 3">CGMCC 1.8703</strain>
    </source>
</reference>
<gene>
    <name evidence="2" type="ORF">GRI55_06410</name>
    <name evidence="1" type="ORF">QOZ97_001099</name>
</gene>
<accession>A0A6I4UDS2</accession>
<evidence type="ECO:0000313" key="1">
    <source>
        <dbReference type="EMBL" id="MDQ0565589.1"/>
    </source>
</evidence>
<reference evidence="1 4" key="2">
    <citation type="submission" date="2023-07" db="EMBL/GenBank/DDBJ databases">
        <title>Genomic Encyclopedia of Type Strains, Phase IV (KMG-IV): sequencing the most valuable type-strain genomes for metagenomic binning, comparative biology and taxonomic classification.</title>
        <authorList>
            <person name="Goeker M."/>
        </authorList>
    </citation>
    <scope>NUCLEOTIDE SEQUENCE [LARGE SCALE GENOMIC DNA]</scope>
    <source>
        <strain evidence="1 4">DSM 14432</strain>
    </source>
</reference>
<dbReference type="EMBL" id="WTYG01000002">
    <property type="protein sequence ID" value="MXP35403.1"/>
    <property type="molecule type" value="Genomic_DNA"/>
</dbReference>
<proteinExistence type="predicted"/>
<sequence length="187" mass="19736">MTSTPDAFRIREAVAYFDASTDLEEAIDELLSSGFDRAEISLLATERAVEDQLGHRYHKVAELEDDPAVPRAIYIPREAIGEAQGALVATPLYLAAMTAIGGIVASGGSLLAVIVGAAVAGGAGRALGAGVARLVGDRHAENLQNQLEHGGLLLWVRTWDSGDEQRAVDILTKHSGHDVHVHGSPQN</sequence>
<evidence type="ECO:0008006" key="5">
    <source>
        <dbReference type="Google" id="ProtNLM"/>
    </source>
</evidence>
<dbReference type="AlphaFoldDB" id="A0A6I4UDS2"/>
<keyword evidence="4" id="KW-1185">Reference proteome</keyword>
<evidence type="ECO:0000313" key="2">
    <source>
        <dbReference type="EMBL" id="MXP35403.1"/>
    </source>
</evidence>
<protein>
    <recommendedName>
        <fullName evidence="5">DUF1269 domain-containing protein</fullName>
    </recommendedName>
</protein>
<comment type="caution">
    <text evidence="2">The sequence shown here is derived from an EMBL/GenBank/DDBJ whole genome shotgun (WGS) entry which is preliminary data.</text>
</comment>
<organism evidence="2 3">
    <name type="scientific">Qipengyuania citrea</name>
    <dbReference type="NCBI Taxonomy" id="225971"/>
    <lineage>
        <taxon>Bacteria</taxon>
        <taxon>Pseudomonadati</taxon>
        <taxon>Pseudomonadota</taxon>
        <taxon>Alphaproteobacteria</taxon>
        <taxon>Sphingomonadales</taxon>
        <taxon>Erythrobacteraceae</taxon>
        <taxon>Qipengyuania</taxon>
    </lineage>
</organism>
<evidence type="ECO:0000313" key="4">
    <source>
        <dbReference type="Proteomes" id="UP001238601"/>
    </source>
</evidence>
<name>A0A6I4UDS2_9SPHN</name>
<dbReference type="EMBL" id="JAUSWK010000001">
    <property type="protein sequence ID" value="MDQ0565589.1"/>
    <property type="molecule type" value="Genomic_DNA"/>
</dbReference>
<dbReference type="Proteomes" id="UP001238601">
    <property type="component" value="Unassembled WGS sequence"/>
</dbReference>
<dbReference type="Proteomes" id="UP000439914">
    <property type="component" value="Unassembled WGS sequence"/>
</dbReference>
<dbReference type="GeneID" id="93685948"/>
<dbReference type="RefSeq" id="WP_160766595.1">
    <property type="nucleotide sequence ID" value="NZ_JAUSWK010000001.1"/>
</dbReference>